<dbReference type="EMBL" id="CM008967">
    <property type="protein sequence ID" value="PNW82002.1"/>
    <property type="molecule type" value="Genomic_DNA"/>
</dbReference>
<reference evidence="2 3" key="1">
    <citation type="journal article" date="2007" name="Science">
        <title>The Chlamydomonas genome reveals the evolution of key animal and plant functions.</title>
        <authorList>
            <person name="Merchant S.S."/>
            <person name="Prochnik S.E."/>
            <person name="Vallon O."/>
            <person name="Harris E.H."/>
            <person name="Karpowicz S.J."/>
            <person name="Witman G.B."/>
            <person name="Terry A."/>
            <person name="Salamov A."/>
            <person name="Fritz-Laylin L.K."/>
            <person name="Marechal-Drouard L."/>
            <person name="Marshall W.F."/>
            <person name="Qu L.H."/>
            <person name="Nelson D.R."/>
            <person name="Sanderfoot A.A."/>
            <person name="Spalding M.H."/>
            <person name="Kapitonov V.V."/>
            <person name="Ren Q."/>
            <person name="Ferris P."/>
            <person name="Lindquist E."/>
            <person name="Shapiro H."/>
            <person name="Lucas S.M."/>
            <person name="Grimwood J."/>
            <person name="Schmutz J."/>
            <person name="Cardol P."/>
            <person name="Cerutti H."/>
            <person name="Chanfreau G."/>
            <person name="Chen C.L."/>
            <person name="Cognat V."/>
            <person name="Croft M.T."/>
            <person name="Dent R."/>
            <person name="Dutcher S."/>
            <person name="Fernandez E."/>
            <person name="Fukuzawa H."/>
            <person name="Gonzalez-Ballester D."/>
            <person name="Gonzalez-Halphen D."/>
            <person name="Hallmann A."/>
            <person name="Hanikenne M."/>
            <person name="Hippler M."/>
            <person name="Inwood W."/>
            <person name="Jabbari K."/>
            <person name="Kalanon M."/>
            <person name="Kuras R."/>
            <person name="Lefebvre P.A."/>
            <person name="Lemaire S.D."/>
            <person name="Lobanov A.V."/>
            <person name="Lohr M."/>
            <person name="Manuell A."/>
            <person name="Meier I."/>
            <person name="Mets L."/>
            <person name="Mittag M."/>
            <person name="Mittelmeier T."/>
            <person name="Moroney J.V."/>
            <person name="Moseley J."/>
            <person name="Napoli C."/>
            <person name="Nedelcu A.M."/>
            <person name="Niyogi K."/>
            <person name="Novoselov S.V."/>
            <person name="Paulsen I.T."/>
            <person name="Pazour G."/>
            <person name="Purton S."/>
            <person name="Ral J.P."/>
            <person name="Riano-Pachon D.M."/>
            <person name="Riekhof W."/>
            <person name="Rymarquis L."/>
            <person name="Schroda M."/>
            <person name="Stern D."/>
            <person name="Umen J."/>
            <person name="Willows R."/>
            <person name="Wilson N."/>
            <person name="Zimmer S.L."/>
            <person name="Allmer J."/>
            <person name="Balk J."/>
            <person name="Bisova K."/>
            <person name="Chen C.J."/>
            <person name="Elias M."/>
            <person name="Gendler K."/>
            <person name="Hauser C."/>
            <person name="Lamb M.R."/>
            <person name="Ledford H."/>
            <person name="Long J.C."/>
            <person name="Minagawa J."/>
            <person name="Page M.D."/>
            <person name="Pan J."/>
            <person name="Pootakham W."/>
            <person name="Roje S."/>
            <person name="Rose A."/>
            <person name="Stahlberg E."/>
            <person name="Terauchi A.M."/>
            <person name="Yang P."/>
            <person name="Ball S."/>
            <person name="Bowler C."/>
            <person name="Dieckmann C.L."/>
            <person name="Gladyshev V.N."/>
            <person name="Green P."/>
            <person name="Jorgensen R."/>
            <person name="Mayfield S."/>
            <person name="Mueller-Roeber B."/>
            <person name="Rajamani S."/>
            <person name="Sayre R.T."/>
            <person name="Brokstein P."/>
            <person name="Dubchak I."/>
            <person name="Goodstein D."/>
            <person name="Hornick L."/>
            <person name="Huang Y.W."/>
            <person name="Jhaveri J."/>
            <person name="Luo Y."/>
            <person name="Martinez D."/>
            <person name="Ngau W.C."/>
            <person name="Otillar B."/>
            <person name="Poliakov A."/>
            <person name="Porter A."/>
            <person name="Szajkowski L."/>
            <person name="Werner G."/>
            <person name="Zhou K."/>
            <person name="Grigoriev I.V."/>
            <person name="Rokhsar D.S."/>
            <person name="Grossman A.R."/>
        </authorList>
    </citation>
    <scope>NUCLEOTIDE SEQUENCE [LARGE SCALE GENOMIC DNA]</scope>
    <source>
        <strain evidence="3">CC-503</strain>
    </source>
</reference>
<dbReference type="RefSeq" id="XP_042923621.1">
    <property type="nucleotide sequence ID" value="XM_043062915.1"/>
</dbReference>
<dbReference type="ExpressionAtlas" id="A0A2K3DNA9">
    <property type="expression patterns" value="differential"/>
</dbReference>
<feature type="compositionally biased region" description="Low complexity" evidence="1">
    <location>
        <begin position="562"/>
        <end position="573"/>
    </location>
</feature>
<dbReference type="GO" id="GO:0030036">
    <property type="term" value="P:actin cytoskeleton organization"/>
    <property type="evidence" value="ECO:0000318"/>
    <property type="project" value="GO_Central"/>
</dbReference>
<evidence type="ECO:0000313" key="3">
    <source>
        <dbReference type="Proteomes" id="UP000006906"/>
    </source>
</evidence>
<dbReference type="GeneID" id="5721867"/>
<dbReference type="AlphaFoldDB" id="A0A2K3DNA9"/>
<feature type="region of interest" description="Disordered" evidence="1">
    <location>
        <begin position="215"/>
        <end position="270"/>
    </location>
</feature>
<dbReference type="GO" id="GO:0051015">
    <property type="term" value="F:actin filament binding"/>
    <property type="evidence" value="ECO:0000318"/>
    <property type="project" value="GO_Central"/>
</dbReference>
<keyword evidence="3" id="KW-1185">Reference proteome</keyword>
<evidence type="ECO:0000256" key="1">
    <source>
        <dbReference type="SAM" id="MobiDB-lite"/>
    </source>
</evidence>
<feature type="compositionally biased region" description="Low complexity" evidence="1">
    <location>
        <begin position="381"/>
        <end position="394"/>
    </location>
</feature>
<protein>
    <submittedName>
        <fullName evidence="2">Uncharacterized protein</fullName>
    </submittedName>
</protein>
<feature type="region of interest" description="Disordered" evidence="1">
    <location>
        <begin position="435"/>
        <end position="475"/>
    </location>
</feature>
<sequence>MRVRTLPAVDANGAATRTPYARWCCRVNLRASPEPSPSADHPAAAGMGTASSRRTPPLAPGSPEFQFSRHFTTVYDDPQHLKLAIQAAQAVLLNPASVPLSRASGFAPELVKLVAPPAEVTAAVTAEMTAAEAAAAQSEQPYGAGPREAPAAVLPTDPAVLAQALSAAVAAALDPAKAKATAAAAAAAGTRPPAGLQVKPHHVADFLLQHRQRRRGHNHHPNHPNHHINHQPDNHHQHTRPQPHAAPAVHAPEASPAPPSPPPPPPPPLEVEAAQQVWEARHCDALLLRLGLFPDVYEATASRGAVVLEVDVLAGGDGAVPKMDVLEIITAAAEPGDPRAEAPDASAPPHRITLLAPAATATSIAVSGMGIAATAAAAASGAASPPPAAAAEQAGKPRTRPDKHKPLLRCCGHVEVLLLDLLRAATRRLAEELLTASSPGSSTGGGITSRTSSSTATTTSTTDASPAAASLPSPLSVPPMPVPAVVPPPPSAAGSDLRRRIAAAARELRAAQADCLPCFVVGDQDVGALPELEAAAGLGRKGVRRMSLQEVQVLLARHHSHYGSSSSSSSSGLARGGGGGGGDTVPYHALQQALNECFNEALWCAGLAAHAEQVAGAVREAAGRAVAAVVDGVRYPETQRLLSACLAAHVDELAGAVLRRRLYELLRVERIMVYTRGGGGAFRRERASFMGRLVAALQGPDDDQPVDEEALMLMATCLAYFKVLHAGVQAAVPRALAAHLLQPLAQPAKLQPLLWQRVLAADDITWHQVSKELLLTHAAAGGGHGAATAAAAAAAGAAAADAPSKRR</sequence>
<feature type="compositionally biased region" description="Low complexity" evidence="1">
    <location>
        <begin position="242"/>
        <end position="254"/>
    </location>
</feature>
<evidence type="ECO:0000313" key="2">
    <source>
        <dbReference type="EMBL" id="PNW82002.1"/>
    </source>
</evidence>
<dbReference type="KEGG" id="cre:CHLRE_06g269700v5"/>
<dbReference type="Gramene" id="PNW82002">
    <property type="protein sequence ID" value="PNW82002"/>
    <property type="gene ID" value="CHLRE_06g269700v5"/>
</dbReference>
<dbReference type="GO" id="GO:0005856">
    <property type="term" value="C:cytoskeleton"/>
    <property type="evidence" value="ECO:0000318"/>
    <property type="project" value="GO_Central"/>
</dbReference>
<dbReference type="Proteomes" id="UP000006906">
    <property type="component" value="Chromosome 6"/>
</dbReference>
<gene>
    <name evidence="2" type="ORF">CHLRE_06g269700v5</name>
</gene>
<feature type="compositionally biased region" description="Basic residues" evidence="1">
    <location>
        <begin position="397"/>
        <end position="406"/>
    </location>
</feature>
<feature type="region of interest" description="Disordered" evidence="1">
    <location>
        <begin position="381"/>
        <end position="406"/>
    </location>
</feature>
<organism evidence="2 3">
    <name type="scientific">Chlamydomonas reinhardtii</name>
    <name type="common">Chlamydomonas smithii</name>
    <dbReference type="NCBI Taxonomy" id="3055"/>
    <lineage>
        <taxon>Eukaryota</taxon>
        <taxon>Viridiplantae</taxon>
        <taxon>Chlorophyta</taxon>
        <taxon>core chlorophytes</taxon>
        <taxon>Chlorophyceae</taxon>
        <taxon>CS clade</taxon>
        <taxon>Chlamydomonadales</taxon>
        <taxon>Chlamydomonadaceae</taxon>
        <taxon>Chlamydomonas</taxon>
    </lineage>
</organism>
<dbReference type="OrthoDB" id="551359at2759"/>
<feature type="compositionally biased region" description="Pro residues" evidence="1">
    <location>
        <begin position="255"/>
        <end position="269"/>
    </location>
</feature>
<feature type="compositionally biased region" description="Low complexity" evidence="1">
    <location>
        <begin position="448"/>
        <end position="474"/>
    </location>
</feature>
<proteinExistence type="predicted"/>
<dbReference type="InParanoid" id="A0A2K3DNA9"/>
<feature type="compositionally biased region" description="Basic residues" evidence="1">
    <location>
        <begin position="215"/>
        <end position="229"/>
    </location>
</feature>
<feature type="region of interest" description="Disordered" evidence="1">
    <location>
        <begin position="32"/>
        <end position="63"/>
    </location>
</feature>
<feature type="region of interest" description="Disordered" evidence="1">
    <location>
        <begin position="559"/>
        <end position="579"/>
    </location>
</feature>
<accession>A0A2K3DNA9</accession>
<name>A0A2K3DNA9_CHLRE</name>